<name>A0A240C808_SERFI</name>
<dbReference type="PANTHER" id="PTHR40254:SF1">
    <property type="entry name" value="BLR0577 PROTEIN"/>
    <property type="match status" value="1"/>
</dbReference>
<dbReference type="Pfam" id="PF13454">
    <property type="entry name" value="NAD_binding_9"/>
    <property type="match status" value="1"/>
</dbReference>
<evidence type="ECO:0000313" key="3">
    <source>
        <dbReference type="Proteomes" id="UP000215134"/>
    </source>
</evidence>
<feature type="domain" description="FAD-dependent urate hydroxylase HpyO/Asp monooxygenase CreE-like FAD/NAD(P)-binding" evidence="1">
    <location>
        <begin position="8"/>
        <end position="158"/>
    </location>
</feature>
<evidence type="ECO:0000259" key="1">
    <source>
        <dbReference type="Pfam" id="PF13454"/>
    </source>
</evidence>
<dbReference type="Proteomes" id="UP000215134">
    <property type="component" value="Chromosome 1"/>
</dbReference>
<dbReference type="InterPro" id="IPR036188">
    <property type="entry name" value="FAD/NAD-bd_sf"/>
</dbReference>
<accession>A0A240C808</accession>
<reference evidence="2 3" key="1">
    <citation type="submission" date="2017-06" db="EMBL/GenBank/DDBJ databases">
        <authorList>
            <consortium name="Pathogen Informatics"/>
        </authorList>
    </citation>
    <scope>NUCLEOTIDE SEQUENCE [LARGE SCALE GENOMIC DNA]</scope>
    <source>
        <strain evidence="2 3">NCTC12148</strain>
    </source>
</reference>
<dbReference type="PANTHER" id="PTHR40254">
    <property type="entry name" value="BLR0577 PROTEIN"/>
    <property type="match status" value="1"/>
</dbReference>
<dbReference type="KEGG" id="sfj:SAMEA4384070_3239"/>
<gene>
    <name evidence="2" type="ORF">SAMEA4384070_03239</name>
</gene>
<dbReference type="InterPro" id="IPR038732">
    <property type="entry name" value="HpyO/CreE_NAD-binding"/>
</dbReference>
<organism evidence="2 3">
    <name type="scientific">Serratia ficaria</name>
    <dbReference type="NCBI Taxonomy" id="61651"/>
    <lineage>
        <taxon>Bacteria</taxon>
        <taxon>Pseudomonadati</taxon>
        <taxon>Pseudomonadota</taxon>
        <taxon>Gammaproteobacteria</taxon>
        <taxon>Enterobacterales</taxon>
        <taxon>Yersiniaceae</taxon>
        <taxon>Serratia</taxon>
    </lineage>
</organism>
<dbReference type="GeneID" id="75028380"/>
<dbReference type="SUPFAM" id="SSF51905">
    <property type="entry name" value="FAD/NAD(P)-binding domain"/>
    <property type="match status" value="2"/>
</dbReference>
<keyword evidence="3" id="KW-1185">Reference proteome</keyword>
<proteinExistence type="predicted"/>
<dbReference type="EMBL" id="LT906479">
    <property type="protein sequence ID" value="SNW03326.1"/>
    <property type="molecule type" value="Genomic_DNA"/>
</dbReference>
<dbReference type="OrthoDB" id="101972at2"/>
<sequence>MTTRAHVIIIGGGFTGAALAIQLAQGEVAVTVIEPRAAPGYGVAYSTEEPAHRINVPADKMQLAGEPQGDFERWFRSGGGLETDPQALWRDGKIYPQRNAFGRYVEQRFHQAARSGSASLRHLRDRAVSLQPDAQGATVTTASGERLWGDYVVLAVSHPPPSPPRQISAGLAQSARLIANPWAADALEQVAADEPLAIVGAGLTMADAVAALRRRGHRGQIVAFSRHGLLPRPNAEGDYPAWPIAPAAPKLGHWLRQVRLEVARAAAQQVPWQAVLDDVRANGQRLWQAFSPVEQRRFLRHLRAYWDVHRYRIAPQVSTLLEEKRAAGSLRVLAARLQRAELEPQGVRLDLALRGGGAETLRVQRLLVTTGPAHAGLLASGPLLGGLAEQGVLRADPLGLGLLVSADSQAIDRHGRANPRLLVAGPAARGRFGELMGLPQVAEHAQSVAQYLLARCPASR</sequence>
<protein>
    <submittedName>
        <fullName evidence="2">Uncharacterized protein conserved in bacteria</fullName>
    </submittedName>
</protein>
<dbReference type="STRING" id="1411141.GCA_001590885_02583"/>
<dbReference type="RefSeq" id="WP_095098320.1">
    <property type="nucleotide sequence ID" value="NZ_CAMIQD010000001.1"/>
</dbReference>
<evidence type="ECO:0000313" key="2">
    <source>
        <dbReference type="EMBL" id="SNW03326.1"/>
    </source>
</evidence>
<dbReference type="InterPro" id="IPR052189">
    <property type="entry name" value="L-asp_N-monooxygenase_NS-form"/>
</dbReference>
<dbReference type="AlphaFoldDB" id="A0A240C808"/>
<dbReference type="Gene3D" id="3.50.50.60">
    <property type="entry name" value="FAD/NAD(P)-binding domain"/>
    <property type="match status" value="2"/>
</dbReference>